<proteinExistence type="predicted"/>
<dbReference type="AlphaFoldDB" id="A0A016UMC6"/>
<accession>A0A016UMC6</accession>
<evidence type="ECO:0000313" key="1">
    <source>
        <dbReference type="EMBL" id="EYC16355.1"/>
    </source>
</evidence>
<keyword evidence="2" id="KW-1185">Reference proteome</keyword>
<reference evidence="2" key="1">
    <citation type="journal article" date="2015" name="Nat. Genet.">
        <title>The genome and transcriptome of the zoonotic hookworm Ancylostoma ceylanicum identify infection-specific gene families.</title>
        <authorList>
            <person name="Schwarz E.M."/>
            <person name="Hu Y."/>
            <person name="Antoshechkin I."/>
            <person name="Miller M.M."/>
            <person name="Sternberg P.W."/>
            <person name="Aroian R.V."/>
        </authorList>
    </citation>
    <scope>NUCLEOTIDE SEQUENCE</scope>
    <source>
        <strain evidence="2">HY135</strain>
    </source>
</reference>
<sequence>MKCDGRSRGKPLARARPSAIVSAAVYIIDGRRSWRFVLCFLRRGTMCGPNVFTAQETLRHTIGGASCVDGHICSCVEDYTPLSCCCRENVLVKVRILG</sequence>
<dbReference type="EMBL" id="JARK01001370">
    <property type="protein sequence ID" value="EYC16355.1"/>
    <property type="molecule type" value="Genomic_DNA"/>
</dbReference>
<comment type="caution">
    <text evidence="1">The sequence shown here is derived from an EMBL/GenBank/DDBJ whole genome shotgun (WGS) entry which is preliminary data.</text>
</comment>
<gene>
    <name evidence="1" type="primary">Acey_s0034.g2950</name>
    <name evidence="1" type="ORF">Y032_0034g2950</name>
</gene>
<name>A0A016UMC6_9BILA</name>
<dbReference type="Proteomes" id="UP000024635">
    <property type="component" value="Unassembled WGS sequence"/>
</dbReference>
<evidence type="ECO:0000313" key="2">
    <source>
        <dbReference type="Proteomes" id="UP000024635"/>
    </source>
</evidence>
<protein>
    <submittedName>
        <fullName evidence="1">Uncharacterized protein</fullName>
    </submittedName>
</protein>
<organism evidence="1 2">
    <name type="scientific">Ancylostoma ceylanicum</name>
    <dbReference type="NCBI Taxonomy" id="53326"/>
    <lineage>
        <taxon>Eukaryota</taxon>
        <taxon>Metazoa</taxon>
        <taxon>Ecdysozoa</taxon>
        <taxon>Nematoda</taxon>
        <taxon>Chromadorea</taxon>
        <taxon>Rhabditida</taxon>
        <taxon>Rhabditina</taxon>
        <taxon>Rhabditomorpha</taxon>
        <taxon>Strongyloidea</taxon>
        <taxon>Ancylostomatidae</taxon>
        <taxon>Ancylostomatinae</taxon>
        <taxon>Ancylostoma</taxon>
    </lineage>
</organism>